<proteinExistence type="predicted"/>
<keyword evidence="3" id="KW-1185">Reference proteome</keyword>
<evidence type="ECO:0000313" key="3">
    <source>
        <dbReference type="Proteomes" id="UP000287447"/>
    </source>
</evidence>
<gene>
    <name evidence="2" type="ORF">EOI86_00450</name>
</gene>
<feature type="chain" id="PRO_5018755328" evidence="1">
    <location>
        <begin position="20"/>
        <end position="103"/>
    </location>
</feature>
<evidence type="ECO:0000313" key="2">
    <source>
        <dbReference type="EMBL" id="RVU37810.1"/>
    </source>
</evidence>
<evidence type="ECO:0000256" key="1">
    <source>
        <dbReference type="SAM" id="SignalP"/>
    </source>
</evidence>
<dbReference type="EMBL" id="SADE01000001">
    <property type="protein sequence ID" value="RVU37810.1"/>
    <property type="molecule type" value="Genomic_DNA"/>
</dbReference>
<comment type="caution">
    <text evidence="2">The sequence shown here is derived from an EMBL/GenBank/DDBJ whole genome shotgun (WGS) entry which is preliminary data.</text>
</comment>
<sequence length="103" mass="10635">MRAVILCIAGLFFTLPANAGSLVPDNTGYTQKNEAKDLQLPTFSDGSQADALSFNSIGQAGSVEIFDLGGKSAKTSGGDLFQGLEQKFGGETSILGGKTSQTE</sequence>
<name>A0A3S2WAB7_9PROT</name>
<dbReference type="AlphaFoldDB" id="A0A3S2WAB7"/>
<reference evidence="3" key="1">
    <citation type="submission" date="2019-01" db="EMBL/GenBank/DDBJ databases">
        <title>Gri0909 isolated from a small marine red alga.</title>
        <authorList>
            <person name="Kim J."/>
            <person name="Jeong S.E."/>
            <person name="Jeon C.O."/>
        </authorList>
    </citation>
    <scope>NUCLEOTIDE SEQUENCE [LARGE SCALE GENOMIC DNA]</scope>
    <source>
        <strain evidence="3">Gri0909</strain>
    </source>
</reference>
<protein>
    <submittedName>
        <fullName evidence="2">Uncharacterized protein</fullName>
    </submittedName>
</protein>
<accession>A0A3S2WAB7</accession>
<organism evidence="2 3">
    <name type="scientific">Hwanghaeella grinnelliae</name>
    <dbReference type="NCBI Taxonomy" id="2500179"/>
    <lineage>
        <taxon>Bacteria</taxon>
        <taxon>Pseudomonadati</taxon>
        <taxon>Pseudomonadota</taxon>
        <taxon>Alphaproteobacteria</taxon>
        <taxon>Rhodospirillales</taxon>
        <taxon>Rhodospirillaceae</taxon>
        <taxon>Hwanghaeella</taxon>
    </lineage>
</organism>
<feature type="signal peptide" evidence="1">
    <location>
        <begin position="1"/>
        <end position="19"/>
    </location>
</feature>
<keyword evidence="1" id="KW-0732">Signal</keyword>
<dbReference type="RefSeq" id="WP_127763167.1">
    <property type="nucleotide sequence ID" value="NZ_SADE01000001.1"/>
</dbReference>
<dbReference type="Proteomes" id="UP000287447">
    <property type="component" value="Unassembled WGS sequence"/>
</dbReference>